<feature type="transmembrane region" description="Helical" evidence="1">
    <location>
        <begin position="22"/>
        <end position="42"/>
    </location>
</feature>
<dbReference type="Proteomes" id="UP000092482">
    <property type="component" value="Chromosome"/>
</dbReference>
<keyword evidence="4" id="KW-1185">Reference proteome</keyword>
<dbReference type="KEGG" id="serj:SGUI_0347"/>
<feature type="transmembrane region" description="Helical" evidence="1">
    <location>
        <begin position="187"/>
        <end position="204"/>
    </location>
</feature>
<protein>
    <submittedName>
        <fullName evidence="3">Phosphoesterase, PA-phosphatase related</fullName>
    </submittedName>
</protein>
<evidence type="ECO:0000313" key="3">
    <source>
        <dbReference type="EMBL" id="ANS77743.1"/>
    </source>
</evidence>
<dbReference type="STRING" id="1758689.SGUI_0347"/>
<sequence>MTTAMALSGGPSTRPPARTGSWLPWLLVVGAGVGFVLLYAVAVLTTSGQRVDTAVMDALTTTGAQHEALDAALPDPYLLLALALGAGLLGMLGRVRAGLAVLVSVPLLVGATQVLKAVLPRPQLADPWVMANSLPSGHTGAAAALALALLLVVPRRWLPVAVVLGVALTTWMGALVVMLGYHRPSDVLASVLLALGAGGVGLLVRGDGRRERLS</sequence>
<name>A0A1B1N8I2_9MICO</name>
<dbReference type="Pfam" id="PF01569">
    <property type="entry name" value="PAP2"/>
    <property type="match status" value="1"/>
</dbReference>
<feature type="transmembrane region" description="Helical" evidence="1">
    <location>
        <begin position="160"/>
        <end position="181"/>
    </location>
</feature>
<keyword evidence="1" id="KW-1133">Transmembrane helix</keyword>
<dbReference type="CDD" id="cd01610">
    <property type="entry name" value="PAP2_like"/>
    <property type="match status" value="1"/>
</dbReference>
<evidence type="ECO:0000313" key="4">
    <source>
        <dbReference type="Proteomes" id="UP000092482"/>
    </source>
</evidence>
<dbReference type="AlphaFoldDB" id="A0A1B1N8I2"/>
<dbReference type="SUPFAM" id="SSF48317">
    <property type="entry name" value="Acid phosphatase/Vanadium-dependent haloperoxidase"/>
    <property type="match status" value="1"/>
</dbReference>
<dbReference type="RefSeq" id="WP_066635516.1">
    <property type="nucleotide sequence ID" value="NZ_CP014989.1"/>
</dbReference>
<dbReference type="InterPro" id="IPR036938">
    <property type="entry name" value="PAP2/HPO_sf"/>
</dbReference>
<feature type="domain" description="Phosphatidic acid phosphatase type 2/haloperoxidase" evidence="2">
    <location>
        <begin position="131"/>
        <end position="200"/>
    </location>
</feature>
<keyword evidence="1" id="KW-0472">Membrane</keyword>
<dbReference type="EMBL" id="CP014989">
    <property type="protein sequence ID" value="ANS77743.1"/>
    <property type="molecule type" value="Genomic_DNA"/>
</dbReference>
<dbReference type="OrthoDB" id="4869868at2"/>
<feature type="transmembrane region" description="Helical" evidence="1">
    <location>
        <begin position="76"/>
        <end position="92"/>
    </location>
</feature>
<dbReference type="Gene3D" id="1.20.144.10">
    <property type="entry name" value="Phosphatidic acid phosphatase type 2/haloperoxidase"/>
    <property type="match status" value="1"/>
</dbReference>
<feature type="transmembrane region" description="Helical" evidence="1">
    <location>
        <begin position="99"/>
        <end position="115"/>
    </location>
</feature>
<evidence type="ECO:0000256" key="1">
    <source>
        <dbReference type="SAM" id="Phobius"/>
    </source>
</evidence>
<feature type="transmembrane region" description="Helical" evidence="1">
    <location>
        <begin position="135"/>
        <end position="153"/>
    </location>
</feature>
<keyword evidence="1" id="KW-0812">Transmembrane</keyword>
<accession>A0A1B1N8I2</accession>
<organism evidence="3 4">
    <name type="scientific">Serinicoccus hydrothermalis</name>
    <dbReference type="NCBI Taxonomy" id="1758689"/>
    <lineage>
        <taxon>Bacteria</taxon>
        <taxon>Bacillati</taxon>
        <taxon>Actinomycetota</taxon>
        <taxon>Actinomycetes</taxon>
        <taxon>Micrococcales</taxon>
        <taxon>Ornithinimicrobiaceae</taxon>
        <taxon>Serinicoccus</taxon>
    </lineage>
</organism>
<dbReference type="InterPro" id="IPR000326">
    <property type="entry name" value="PAP2/HPO"/>
</dbReference>
<proteinExistence type="predicted"/>
<gene>
    <name evidence="3" type="ORF">SGUI_0347</name>
</gene>
<reference evidence="3 4" key="1">
    <citation type="submission" date="2016-03" db="EMBL/GenBank/DDBJ databases">
        <title>Shallow-sea hydrothermal system.</title>
        <authorList>
            <person name="Tang K."/>
        </authorList>
    </citation>
    <scope>NUCLEOTIDE SEQUENCE [LARGE SCALE GENOMIC DNA]</scope>
    <source>
        <strain evidence="3 4">JLT9</strain>
    </source>
</reference>
<evidence type="ECO:0000259" key="2">
    <source>
        <dbReference type="Pfam" id="PF01569"/>
    </source>
</evidence>